<organism evidence="1 2">
    <name type="scientific">Methylobacterium tardum</name>
    <dbReference type="NCBI Taxonomy" id="374432"/>
    <lineage>
        <taxon>Bacteria</taxon>
        <taxon>Pseudomonadati</taxon>
        <taxon>Pseudomonadota</taxon>
        <taxon>Alphaproteobacteria</taxon>
        <taxon>Hyphomicrobiales</taxon>
        <taxon>Methylobacteriaceae</taxon>
        <taxon>Methylobacterium</taxon>
    </lineage>
</organism>
<reference evidence="2" key="1">
    <citation type="journal article" date="2019" name="Int. J. Syst. Evol. Microbiol.">
        <title>The Global Catalogue of Microorganisms (GCM) 10K type strain sequencing project: providing services to taxonomists for standard genome sequencing and annotation.</title>
        <authorList>
            <consortium name="The Broad Institute Genomics Platform"/>
            <consortium name="The Broad Institute Genome Sequencing Center for Infectious Disease"/>
            <person name="Wu L."/>
            <person name="Ma J."/>
        </authorList>
    </citation>
    <scope>NUCLEOTIDE SEQUENCE [LARGE SCALE GENOMIC DNA]</scope>
    <source>
        <strain evidence="2">NBRC 103632</strain>
    </source>
</reference>
<dbReference type="EMBL" id="BSPL01000020">
    <property type="protein sequence ID" value="GLS72094.1"/>
    <property type="molecule type" value="Genomic_DNA"/>
</dbReference>
<dbReference type="Proteomes" id="UP001157440">
    <property type="component" value="Unassembled WGS sequence"/>
</dbReference>
<accession>A0AA37TJI2</accession>
<proteinExistence type="predicted"/>
<name>A0AA37TJI2_9HYPH</name>
<sequence>MNTGTGVKTGGGAARRGRSAAEAVAVMAANVANTARDVFICKWLPEY</sequence>
<evidence type="ECO:0000313" key="1">
    <source>
        <dbReference type="EMBL" id="GLS72094.1"/>
    </source>
</evidence>
<protein>
    <submittedName>
        <fullName evidence="1">Uncharacterized protein</fullName>
    </submittedName>
</protein>
<gene>
    <name evidence="1" type="ORF">GCM10007890_41070</name>
</gene>
<evidence type="ECO:0000313" key="2">
    <source>
        <dbReference type="Proteomes" id="UP001157440"/>
    </source>
</evidence>
<dbReference type="AlphaFoldDB" id="A0AA37TJI2"/>
<comment type="caution">
    <text evidence="1">The sequence shown here is derived from an EMBL/GenBank/DDBJ whole genome shotgun (WGS) entry which is preliminary data.</text>
</comment>
<keyword evidence="2" id="KW-1185">Reference proteome</keyword>